<dbReference type="GO" id="GO:0004930">
    <property type="term" value="F:G protein-coupled receptor activity"/>
    <property type="evidence" value="ECO:0007669"/>
    <property type="project" value="UniProtKB-KW"/>
</dbReference>
<feature type="compositionally biased region" description="Low complexity" evidence="10">
    <location>
        <begin position="277"/>
        <end position="287"/>
    </location>
</feature>
<feature type="compositionally biased region" description="Polar residues" evidence="10">
    <location>
        <begin position="289"/>
        <end position="300"/>
    </location>
</feature>
<feature type="transmembrane region" description="Helical" evidence="11">
    <location>
        <begin position="68"/>
        <end position="91"/>
    </location>
</feature>
<comment type="caution">
    <text evidence="13">The sequence shown here is derived from an EMBL/GenBank/DDBJ whole genome shotgun (WGS) entry which is preliminary data.</text>
</comment>
<dbReference type="Proteomes" id="UP001054945">
    <property type="component" value="Unassembled WGS sequence"/>
</dbReference>
<dbReference type="PRINTS" id="PR00237">
    <property type="entry name" value="GPCRRHODOPSN"/>
</dbReference>
<comment type="similarity">
    <text evidence="2">Belongs to the G-protein coupled receptor 1 family.</text>
</comment>
<evidence type="ECO:0000313" key="13">
    <source>
        <dbReference type="EMBL" id="GIY04943.1"/>
    </source>
</evidence>
<keyword evidence="5 11" id="KW-1133">Transmembrane helix</keyword>
<evidence type="ECO:0000256" key="8">
    <source>
        <dbReference type="ARBA" id="ARBA00023170"/>
    </source>
</evidence>
<feature type="transmembrane region" description="Helical" evidence="11">
    <location>
        <begin position="103"/>
        <end position="125"/>
    </location>
</feature>
<dbReference type="SUPFAM" id="SSF81321">
    <property type="entry name" value="Family A G protein-coupled receptor-like"/>
    <property type="match status" value="1"/>
</dbReference>
<dbReference type="EMBL" id="BPLR01005776">
    <property type="protein sequence ID" value="GIY04943.1"/>
    <property type="molecule type" value="Genomic_DNA"/>
</dbReference>
<comment type="subcellular location">
    <subcellularLocation>
        <location evidence="1">Cell membrane</location>
        <topology evidence="1">Multi-pass membrane protein</topology>
    </subcellularLocation>
</comment>
<feature type="domain" description="G-protein coupled receptors family 1 profile" evidence="12">
    <location>
        <begin position="83"/>
        <end position="268"/>
    </location>
</feature>
<dbReference type="PROSITE" id="PS50262">
    <property type="entry name" value="G_PROTEIN_RECEP_F1_2"/>
    <property type="match status" value="1"/>
</dbReference>
<keyword evidence="8 13" id="KW-0675">Receptor</keyword>
<evidence type="ECO:0000256" key="3">
    <source>
        <dbReference type="ARBA" id="ARBA00022475"/>
    </source>
</evidence>
<evidence type="ECO:0000313" key="14">
    <source>
        <dbReference type="Proteomes" id="UP001054945"/>
    </source>
</evidence>
<feature type="transmembrane region" description="Helical" evidence="11">
    <location>
        <begin position="225"/>
        <end position="248"/>
    </location>
</feature>
<keyword evidence="9" id="KW-0807">Transducer</keyword>
<feature type="compositionally biased region" description="Polar residues" evidence="10">
    <location>
        <begin position="323"/>
        <end position="335"/>
    </location>
</feature>
<evidence type="ECO:0000256" key="5">
    <source>
        <dbReference type="ARBA" id="ARBA00022989"/>
    </source>
</evidence>
<feature type="transmembrane region" description="Helical" evidence="11">
    <location>
        <begin position="145"/>
        <end position="170"/>
    </location>
</feature>
<evidence type="ECO:0000256" key="11">
    <source>
        <dbReference type="SAM" id="Phobius"/>
    </source>
</evidence>
<evidence type="ECO:0000256" key="2">
    <source>
        <dbReference type="ARBA" id="ARBA00010663"/>
    </source>
</evidence>
<keyword evidence="14" id="KW-1185">Reference proteome</keyword>
<evidence type="ECO:0000256" key="10">
    <source>
        <dbReference type="SAM" id="MobiDB-lite"/>
    </source>
</evidence>
<evidence type="ECO:0000256" key="7">
    <source>
        <dbReference type="ARBA" id="ARBA00023136"/>
    </source>
</evidence>
<feature type="region of interest" description="Disordered" evidence="10">
    <location>
        <begin position="316"/>
        <end position="349"/>
    </location>
</feature>
<name>A0AAV4Q4R4_CAEEX</name>
<sequence>MEPVFEQSARSGVAFSKQGNKTEFLDINISAEFLKEDYSINGTCSWSTCSAENGTALFEDDSPEERNWLFLLLSILVIAGGLGNILVCLAICLEKRLQNVTNYFLLSLAVADLLVCIAVMPFGILEGFLGYWPLSGPSAAFGYPATSSAALLLPSCTCVSFLWVATWASATHSKTRSSSKKIVIMKVFLVWLVSMAITSPITILAMMDPTNIQPSPGSCAINNRFFFIFGSMFAFYIPMIIMVVTYVLTVRLLQRKAKYLAEKPSRRVPFIRRGRRSSPGSPIEGGPTRNGNLPQTSSNTCQHCGRCQSADATCGDRKDLLSPHQNPRPSSSQGIHQDKSRWTKRTWAA</sequence>
<dbReference type="PANTHER" id="PTHR24248">
    <property type="entry name" value="ADRENERGIC RECEPTOR-RELATED G-PROTEIN COUPLED RECEPTOR"/>
    <property type="match status" value="1"/>
</dbReference>
<dbReference type="InterPro" id="IPR017452">
    <property type="entry name" value="GPCR_Rhodpsn_7TM"/>
</dbReference>
<feature type="transmembrane region" description="Helical" evidence="11">
    <location>
        <begin position="182"/>
        <end position="205"/>
    </location>
</feature>
<evidence type="ECO:0000256" key="1">
    <source>
        <dbReference type="ARBA" id="ARBA00004651"/>
    </source>
</evidence>
<keyword evidence="3" id="KW-1003">Cell membrane</keyword>
<evidence type="ECO:0000259" key="12">
    <source>
        <dbReference type="PROSITE" id="PS50262"/>
    </source>
</evidence>
<feature type="region of interest" description="Disordered" evidence="10">
    <location>
        <begin position="270"/>
        <end position="300"/>
    </location>
</feature>
<gene>
    <name evidence="13" type="primary">HTR2A</name>
    <name evidence="13" type="ORF">CEXT_190861</name>
</gene>
<reference evidence="13 14" key="1">
    <citation type="submission" date="2021-06" db="EMBL/GenBank/DDBJ databases">
        <title>Caerostris extrusa draft genome.</title>
        <authorList>
            <person name="Kono N."/>
            <person name="Arakawa K."/>
        </authorList>
    </citation>
    <scope>NUCLEOTIDE SEQUENCE [LARGE SCALE GENOMIC DNA]</scope>
</reference>
<keyword evidence="7 11" id="KW-0472">Membrane</keyword>
<evidence type="ECO:0000256" key="4">
    <source>
        <dbReference type="ARBA" id="ARBA00022692"/>
    </source>
</evidence>
<dbReference type="Pfam" id="PF00001">
    <property type="entry name" value="7tm_1"/>
    <property type="match status" value="1"/>
</dbReference>
<organism evidence="13 14">
    <name type="scientific">Caerostris extrusa</name>
    <name type="common">Bark spider</name>
    <name type="synonym">Caerostris bankana</name>
    <dbReference type="NCBI Taxonomy" id="172846"/>
    <lineage>
        <taxon>Eukaryota</taxon>
        <taxon>Metazoa</taxon>
        <taxon>Ecdysozoa</taxon>
        <taxon>Arthropoda</taxon>
        <taxon>Chelicerata</taxon>
        <taxon>Arachnida</taxon>
        <taxon>Araneae</taxon>
        <taxon>Araneomorphae</taxon>
        <taxon>Entelegynae</taxon>
        <taxon>Araneoidea</taxon>
        <taxon>Araneidae</taxon>
        <taxon>Caerostris</taxon>
    </lineage>
</organism>
<keyword evidence="4 11" id="KW-0812">Transmembrane</keyword>
<accession>A0AAV4Q4R4</accession>
<protein>
    <submittedName>
        <fullName evidence="13">5-hydroxytryptamine receptor 2A</fullName>
    </submittedName>
</protein>
<dbReference type="Gene3D" id="1.20.1070.10">
    <property type="entry name" value="Rhodopsin 7-helix transmembrane proteins"/>
    <property type="match status" value="1"/>
</dbReference>
<dbReference type="AlphaFoldDB" id="A0AAV4Q4R4"/>
<evidence type="ECO:0000256" key="6">
    <source>
        <dbReference type="ARBA" id="ARBA00023040"/>
    </source>
</evidence>
<dbReference type="InterPro" id="IPR000276">
    <property type="entry name" value="GPCR_Rhodpsn"/>
</dbReference>
<dbReference type="GO" id="GO:0005886">
    <property type="term" value="C:plasma membrane"/>
    <property type="evidence" value="ECO:0007669"/>
    <property type="project" value="UniProtKB-SubCell"/>
</dbReference>
<keyword evidence="6" id="KW-0297">G-protein coupled receptor</keyword>
<proteinExistence type="inferred from homology"/>
<evidence type="ECO:0000256" key="9">
    <source>
        <dbReference type="ARBA" id="ARBA00023224"/>
    </source>
</evidence>